<feature type="compositionally biased region" description="Basic and acidic residues" evidence="1">
    <location>
        <begin position="117"/>
        <end position="129"/>
    </location>
</feature>
<evidence type="ECO:0000256" key="1">
    <source>
        <dbReference type="SAM" id="MobiDB-lite"/>
    </source>
</evidence>
<protein>
    <submittedName>
        <fullName evidence="2">Uncharacterized protein</fullName>
    </submittedName>
</protein>
<sequence length="129" mass="14268">MLDPLNAEIRPFWKSPLKLLHLDGSLLLPAHFGRLREELSIDGLAEQSLSHVTDMQAATSHVQSGDATEEAAMGDDDDDDNPDAQIGKYKNPIGVNRFGATPEMKSSQQWQSAPVLGRERKVERESQES</sequence>
<proteinExistence type="predicted"/>
<name>A0A540LSM2_MALBA</name>
<feature type="compositionally biased region" description="Polar residues" evidence="1">
    <location>
        <begin position="55"/>
        <end position="66"/>
    </location>
</feature>
<evidence type="ECO:0000313" key="2">
    <source>
        <dbReference type="EMBL" id="TQD89513.1"/>
    </source>
</evidence>
<gene>
    <name evidence="2" type="ORF">C1H46_024912</name>
</gene>
<evidence type="ECO:0000313" key="3">
    <source>
        <dbReference type="Proteomes" id="UP000315295"/>
    </source>
</evidence>
<keyword evidence="3" id="KW-1185">Reference proteome</keyword>
<dbReference type="Proteomes" id="UP000315295">
    <property type="component" value="Unassembled WGS sequence"/>
</dbReference>
<dbReference type="AlphaFoldDB" id="A0A540LSM2"/>
<accession>A0A540LSM2</accession>
<feature type="compositionally biased region" description="Acidic residues" evidence="1">
    <location>
        <begin position="67"/>
        <end position="82"/>
    </location>
</feature>
<reference evidence="2 3" key="1">
    <citation type="journal article" date="2019" name="G3 (Bethesda)">
        <title>Sequencing of a Wild Apple (Malus baccata) Genome Unravels the Differences Between Cultivated and Wild Apple Species Regarding Disease Resistance and Cold Tolerance.</title>
        <authorList>
            <person name="Chen X."/>
        </authorList>
    </citation>
    <scope>NUCLEOTIDE SEQUENCE [LARGE SCALE GENOMIC DNA]</scope>
    <source>
        <strain evidence="3">cv. Shandingzi</strain>
        <tissue evidence="2">Leaves</tissue>
    </source>
</reference>
<comment type="caution">
    <text evidence="2">The sequence shown here is derived from an EMBL/GenBank/DDBJ whole genome shotgun (WGS) entry which is preliminary data.</text>
</comment>
<organism evidence="2 3">
    <name type="scientific">Malus baccata</name>
    <name type="common">Siberian crab apple</name>
    <name type="synonym">Pyrus baccata</name>
    <dbReference type="NCBI Taxonomy" id="106549"/>
    <lineage>
        <taxon>Eukaryota</taxon>
        <taxon>Viridiplantae</taxon>
        <taxon>Streptophyta</taxon>
        <taxon>Embryophyta</taxon>
        <taxon>Tracheophyta</taxon>
        <taxon>Spermatophyta</taxon>
        <taxon>Magnoliopsida</taxon>
        <taxon>eudicotyledons</taxon>
        <taxon>Gunneridae</taxon>
        <taxon>Pentapetalae</taxon>
        <taxon>rosids</taxon>
        <taxon>fabids</taxon>
        <taxon>Rosales</taxon>
        <taxon>Rosaceae</taxon>
        <taxon>Amygdaloideae</taxon>
        <taxon>Maleae</taxon>
        <taxon>Malus</taxon>
    </lineage>
</organism>
<feature type="region of interest" description="Disordered" evidence="1">
    <location>
        <begin position="55"/>
        <end position="129"/>
    </location>
</feature>
<dbReference type="EMBL" id="VIEB01000476">
    <property type="protein sequence ID" value="TQD89513.1"/>
    <property type="molecule type" value="Genomic_DNA"/>
</dbReference>